<feature type="compositionally biased region" description="Basic residues" evidence="1">
    <location>
        <begin position="146"/>
        <end position="159"/>
    </location>
</feature>
<dbReference type="AlphaFoldDB" id="A0A6J4P2Y7"/>
<feature type="region of interest" description="Disordered" evidence="1">
    <location>
        <begin position="466"/>
        <end position="494"/>
    </location>
</feature>
<evidence type="ECO:0000313" key="2">
    <source>
        <dbReference type="EMBL" id="CAA9404846.1"/>
    </source>
</evidence>
<feature type="non-terminal residue" evidence="2">
    <location>
        <position position="1"/>
    </location>
</feature>
<evidence type="ECO:0000256" key="1">
    <source>
        <dbReference type="SAM" id="MobiDB-lite"/>
    </source>
</evidence>
<accession>A0A6J4P2Y7</accession>
<protein>
    <submittedName>
        <fullName evidence="2">Protein-O-mannosyltransferase</fullName>
    </submittedName>
</protein>
<feature type="region of interest" description="Disordered" evidence="1">
    <location>
        <begin position="302"/>
        <end position="322"/>
    </location>
</feature>
<gene>
    <name evidence="2" type="ORF">AVDCRST_MAG32-3203</name>
</gene>
<feature type="compositionally biased region" description="Low complexity" evidence="1">
    <location>
        <begin position="171"/>
        <end position="180"/>
    </location>
</feature>
<feature type="compositionally biased region" description="Basic and acidic residues" evidence="1">
    <location>
        <begin position="505"/>
        <end position="514"/>
    </location>
</feature>
<feature type="compositionally biased region" description="Low complexity" evidence="1">
    <location>
        <begin position="466"/>
        <end position="477"/>
    </location>
</feature>
<feature type="compositionally biased region" description="Basic residues" evidence="1">
    <location>
        <begin position="313"/>
        <end position="322"/>
    </location>
</feature>
<feature type="region of interest" description="Disordered" evidence="1">
    <location>
        <begin position="505"/>
        <end position="524"/>
    </location>
</feature>
<sequence length="524" mass="57179">DAADRRRAQPPGLARRGPVARLDRRGRDRQPGVLPAALAARHPPPVLLRRDLLRQGRLVAAAVRPRPRLRRGRRQDDPQRRRARALEGRPVDGRAPRGRQVADRAGDQGVRDGPLRLADRLRRRRGADGAGDVPVRTARDQLDVRRPRRRLRAGVRRSPPRAVPPRPARHLPGVLPPLRGALRGRRPAVAAGPAGRRHQSCLVASVAGRGGRELRPRRRDQVVRPPGPGRLRPPGVAVERRRTPRLRRARPAAALGPPRRRARLPRPGRGRLGRLRGVVDRVADARRGLRAGLQQHAVHRARRREAVVDGRRAGRGRTRRGHPVAAVAVALPPGRLHVPQRLPQRLHPHLRLEALHLARDGTARRGRRPARHPAGQSGLRGSRGVHVPAPGAAPRQPRRVVGGLPRHGAVPGHVGRGTRLAARGRRGRPGLDLAAVVPLRRPPDLLLLRHHQPAVPGALALPRGGAPAGSYDGADAAADGRGRAGRELRRPGGPRLRLVLADLDRPAHHPRAVDGPDLVRPLDL</sequence>
<keyword evidence="2" id="KW-0328">Glycosyltransferase</keyword>
<keyword evidence="2" id="KW-0808">Transferase</keyword>
<feature type="region of interest" description="Disordered" evidence="1">
    <location>
        <begin position="1"/>
        <end position="39"/>
    </location>
</feature>
<reference evidence="2" key="1">
    <citation type="submission" date="2020-02" db="EMBL/GenBank/DDBJ databases">
        <authorList>
            <person name="Meier V. D."/>
        </authorList>
    </citation>
    <scope>NUCLEOTIDE SEQUENCE</scope>
    <source>
        <strain evidence="2">AVDCRST_MAG32</strain>
    </source>
</reference>
<feature type="region of interest" description="Disordered" evidence="1">
    <location>
        <begin position="359"/>
        <end position="418"/>
    </location>
</feature>
<dbReference type="EMBL" id="CADCUM010000125">
    <property type="protein sequence ID" value="CAA9404846.1"/>
    <property type="molecule type" value="Genomic_DNA"/>
</dbReference>
<feature type="compositionally biased region" description="Basic and acidic residues" evidence="1">
    <location>
        <begin position="210"/>
        <end position="222"/>
    </location>
</feature>
<proteinExistence type="predicted"/>
<feature type="region of interest" description="Disordered" evidence="1">
    <location>
        <begin position="208"/>
        <end position="235"/>
    </location>
</feature>
<name>A0A6J4P2Y7_9ACTN</name>
<feature type="compositionally biased region" description="Low complexity" evidence="1">
    <location>
        <begin position="387"/>
        <end position="401"/>
    </location>
</feature>
<feature type="compositionally biased region" description="Basic and acidic residues" evidence="1">
    <location>
        <begin position="74"/>
        <end position="120"/>
    </location>
</feature>
<organism evidence="2">
    <name type="scientific">uncultured Nocardioides sp</name>
    <dbReference type="NCBI Taxonomy" id="198441"/>
    <lineage>
        <taxon>Bacteria</taxon>
        <taxon>Bacillati</taxon>
        <taxon>Actinomycetota</taxon>
        <taxon>Actinomycetes</taxon>
        <taxon>Propionibacteriales</taxon>
        <taxon>Nocardioidaceae</taxon>
        <taxon>Nocardioides</taxon>
        <taxon>environmental samples</taxon>
    </lineage>
</organism>
<dbReference type="GO" id="GO:0016757">
    <property type="term" value="F:glycosyltransferase activity"/>
    <property type="evidence" value="ECO:0007669"/>
    <property type="project" value="UniProtKB-KW"/>
</dbReference>
<feature type="region of interest" description="Disordered" evidence="1">
    <location>
        <begin position="249"/>
        <end position="272"/>
    </location>
</feature>
<feature type="region of interest" description="Disordered" evidence="1">
    <location>
        <begin position="64"/>
        <end position="180"/>
    </location>
</feature>
<feature type="compositionally biased region" description="Basic and acidic residues" evidence="1">
    <location>
        <begin position="478"/>
        <end position="490"/>
    </location>
</feature>
<feature type="compositionally biased region" description="Basic residues" evidence="1">
    <location>
        <begin position="258"/>
        <end position="272"/>
    </location>
</feature>
<feature type="non-terminal residue" evidence="2">
    <location>
        <position position="524"/>
    </location>
</feature>
<feature type="compositionally biased region" description="Basic and acidic residues" evidence="1">
    <location>
        <begin position="21"/>
        <end position="30"/>
    </location>
</feature>